<dbReference type="GO" id="GO:0000244">
    <property type="term" value="P:spliceosomal tri-snRNP complex assembly"/>
    <property type="evidence" value="ECO:0007669"/>
    <property type="project" value="TreeGrafter"/>
</dbReference>
<gene>
    <name evidence="2" type="ORF">DV515_00008468</name>
</gene>
<evidence type="ECO:0000313" key="2">
    <source>
        <dbReference type="EMBL" id="RLW00861.1"/>
    </source>
</evidence>
<dbReference type="InterPro" id="IPR045075">
    <property type="entry name" value="Syf1-like"/>
</dbReference>
<sequence>MCPKSEDVWLEAAQLQPGDTAKAVVGQAVQCLPQSVRIYIRAAELETDICAMKRVLRKALEHVPNLVHLWKAAVQLEEPEDARIMLSRAVECCPTSAELWLVLRRLET</sequence>
<name>A0A3L8SFD6_CHLGU</name>
<dbReference type="InterPro" id="IPR011990">
    <property type="entry name" value="TPR-like_helical_dom_sf"/>
</dbReference>
<proteinExistence type="predicted"/>
<dbReference type="GO" id="GO:0071013">
    <property type="term" value="C:catalytic step 2 spliceosome"/>
    <property type="evidence" value="ECO:0007669"/>
    <property type="project" value="TreeGrafter"/>
</dbReference>
<dbReference type="PANTHER" id="PTHR11246">
    <property type="entry name" value="PRE-MRNA SPLICING FACTOR"/>
    <property type="match status" value="1"/>
</dbReference>
<dbReference type="GO" id="GO:0046540">
    <property type="term" value="C:U4/U6 x U5 tri-snRNP complex"/>
    <property type="evidence" value="ECO:0007669"/>
    <property type="project" value="TreeGrafter"/>
</dbReference>
<dbReference type="OrthoDB" id="440128at2759"/>
<protein>
    <recommendedName>
        <fullName evidence="4">Pre-mRNA-processing factor 6</fullName>
    </recommendedName>
</protein>
<dbReference type="AlphaFoldDB" id="A0A3L8SFD6"/>
<evidence type="ECO:0000313" key="3">
    <source>
        <dbReference type="Proteomes" id="UP000276834"/>
    </source>
</evidence>
<organism evidence="2 3">
    <name type="scientific">Chloebia gouldiae</name>
    <name type="common">Gouldian finch</name>
    <name type="synonym">Erythrura gouldiae</name>
    <dbReference type="NCBI Taxonomy" id="44316"/>
    <lineage>
        <taxon>Eukaryota</taxon>
        <taxon>Metazoa</taxon>
        <taxon>Chordata</taxon>
        <taxon>Craniata</taxon>
        <taxon>Vertebrata</taxon>
        <taxon>Euteleostomi</taxon>
        <taxon>Archelosauria</taxon>
        <taxon>Archosauria</taxon>
        <taxon>Dinosauria</taxon>
        <taxon>Saurischia</taxon>
        <taxon>Theropoda</taxon>
        <taxon>Coelurosauria</taxon>
        <taxon>Aves</taxon>
        <taxon>Neognathae</taxon>
        <taxon>Neoaves</taxon>
        <taxon>Telluraves</taxon>
        <taxon>Australaves</taxon>
        <taxon>Passeriformes</taxon>
        <taxon>Passeroidea</taxon>
        <taxon>Passeridae</taxon>
        <taxon>Chloebia</taxon>
    </lineage>
</organism>
<dbReference type="SUPFAM" id="SSF48452">
    <property type="entry name" value="TPR-like"/>
    <property type="match status" value="1"/>
</dbReference>
<dbReference type="Gene3D" id="1.25.40.10">
    <property type="entry name" value="Tetratricopeptide repeat domain"/>
    <property type="match status" value="1"/>
</dbReference>
<reference evidence="2 3" key="1">
    <citation type="journal article" date="2018" name="Proc. R. Soc. B">
        <title>A non-coding region near Follistatin controls head colour polymorphism in the Gouldian finch.</title>
        <authorList>
            <person name="Toomey M.B."/>
            <person name="Marques C.I."/>
            <person name="Andrade P."/>
            <person name="Araujo P.M."/>
            <person name="Sabatino S."/>
            <person name="Gazda M.A."/>
            <person name="Afonso S."/>
            <person name="Lopes R.J."/>
            <person name="Corbo J.C."/>
            <person name="Carneiro M."/>
        </authorList>
    </citation>
    <scope>NUCLEOTIDE SEQUENCE [LARGE SCALE GENOMIC DNA]</scope>
    <source>
        <strain evidence="2">Red01</strain>
        <tissue evidence="2">Muscle</tissue>
    </source>
</reference>
<evidence type="ECO:0008006" key="4">
    <source>
        <dbReference type="Google" id="ProtNLM"/>
    </source>
</evidence>
<keyword evidence="3" id="KW-1185">Reference proteome</keyword>
<accession>A0A3L8SFD6</accession>
<keyword evidence="1" id="KW-0677">Repeat</keyword>
<comment type="caution">
    <text evidence="2">The sequence shown here is derived from an EMBL/GenBank/DDBJ whole genome shotgun (WGS) entry which is preliminary data.</text>
</comment>
<dbReference type="EMBL" id="QUSF01000025">
    <property type="protein sequence ID" value="RLW00861.1"/>
    <property type="molecule type" value="Genomic_DNA"/>
</dbReference>
<dbReference type="PANTHER" id="PTHR11246:SF1">
    <property type="entry name" value="PRE-MRNA-PROCESSING FACTOR 6"/>
    <property type="match status" value="1"/>
</dbReference>
<dbReference type="Proteomes" id="UP000276834">
    <property type="component" value="Unassembled WGS sequence"/>
</dbReference>
<evidence type="ECO:0000256" key="1">
    <source>
        <dbReference type="ARBA" id="ARBA00022737"/>
    </source>
</evidence>